<feature type="domain" description="Putative regulatory protein FmdB zinc ribbon" evidence="2">
    <location>
        <begin position="1"/>
        <end position="41"/>
    </location>
</feature>
<evidence type="ECO:0000259" key="2">
    <source>
        <dbReference type="SMART" id="SM00834"/>
    </source>
</evidence>
<reference evidence="3 4" key="1">
    <citation type="journal article" date="2018" name="Sci. Rep.">
        <title>A novel species of the marine cyanobacterium Acaryochloris with a unique pigment content and lifestyle.</title>
        <authorList>
            <person name="Partensky F."/>
            <person name="Six C."/>
            <person name="Ratin M."/>
            <person name="Garczarek L."/>
            <person name="Vaulot D."/>
            <person name="Probert I."/>
            <person name="Calteau A."/>
            <person name="Gourvil P."/>
            <person name="Marie D."/>
            <person name="Grebert T."/>
            <person name="Bouchier C."/>
            <person name="Le Panse S."/>
            <person name="Gachenot M."/>
            <person name="Rodriguez F."/>
            <person name="Garrido J.L."/>
        </authorList>
    </citation>
    <scope>NUCLEOTIDE SEQUENCE [LARGE SCALE GENOMIC DNA]</scope>
    <source>
        <strain evidence="3 4">RCC1774</strain>
    </source>
</reference>
<protein>
    <recommendedName>
        <fullName evidence="2">Putative regulatory protein FmdB zinc ribbon domain-containing protein</fullName>
    </recommendedName>
</protein>
<comment type="caution">
    <text evidence="3">The sequence shown here is derived from an EMBL/GenBank/DDBJ whole genome shotgun (WGS) entry which is preliminary data.</text>
</comment>
<evidence type="ECO:0000313" key="4">
    <source>
        <dbReference type="Proteomes" id="UP000248857"/>
    </source>
</evidence>
<keyword evidence="4" id="KW-1185">Reference proteome</keyword>
<dbReference type="Pfam" id="PF09723">
    <property type="entry name" value="Zn_ribbon_8"/>
    <property type="match status" value="1"/>
</dbReference>
<evidence type="ECO:0000256" key="1">
    <source>
        <dbReference type="SAM" id="MobiDB-lite"/>
    </source>
</evidence>
<dbReference type="AlphaFoldDB" id="A0A2W1JM12"/>
<name>A0A2W1JM12_9CYAN</name>
<proteinExistence type="predicted"/>
<dbReference type="Proteomes" id="UP000248857">
    <property type="component" value="Unassembled WGS sequence"/>
</dbReference>
<dbReference type="EMBL" id="PQWO01000003">
    <property type="protein sequence ID" value="PZD74410.1"/>
    <property type="molecule type" value="Genomic_DNA"/>
</dbReference>
<gene>
    <name evidence="3" type="ORF">C1752_01243</name>
</gene>
<feature type="region of interest" description="Disordered" evidence="1">
    <location>
        <begin position="52"/>
        <end position="95"/>
    </location>
</feature>
<dbReference type="SMART" id="SM00834">
    <property type="entry name" value="CxxC_CXXC_SSSS"/>
    <property type="match status" value="1"/>
</dbReference>
<evidence type="ECO:0000313" key="3">
    <source>
        <dbReference type="EMBL" id="PZD74410.1"/>
    </source>
</evidence>
<dbReference type="RefSeq" id="WP_110985219.1">
    <property type="nucleotide sequence ID" value="NZ_CAWNWM010000003.1"/>
</dbReference>
<organism evidence="3 4">
    <name type="scientific">Acaryochloris thomasi RCC1774</name>
    <dbReference type="NCBI Taxonomy" id="1764569"/>
    <lineage>
        <taxon>Bacteria</taxon>
        <taxon>Bacillati</taxon>
        <taxon>Cyanobacteriota</taxon>
        <taxon>Cyanophyceae</taxon>
        <taxon>Acaryochloridales</taxon>
        <taxon>Acaryochloridaceae</taxon>
        <taxon>Acaryochloris</taxon>
        <taxon>Acaryochloris thomasi</taxon>
    </lineage>
</organism>
<dbReference type="OrthoDB" id="9813321at2"/>
<dbReference type="InterPro" id="IPR013429">
    <property type="entry name" value="Regulatory_FmdB_Zinc_ribbon"/>
</dbReference>
<dbReference type="NCBIfam" id="TIGR02605">
    <property type="entry name" value="CxxC_CxxC_SSSS"/>
    <property type="match status" value="1"/>
</dbReference>
<accession>A0A2W1JM12</accession>
<sequence length="95" mass="10829">MPLYDFRCETCGEFDAWQTLAELDQPMPCPTCPATTKRLFSASNISLSSGKLRTMDRQVASEPRVVKRDRNPTPPRHQASKNPRPWMVGHSTQRL</sequence>